<feature type="compositionally biased region" description="Low complexity" evidence="1">
    <location>
        <begin position="29"/>
        <end position="42"/>
    </location>
</feature>
<dbReference type="EMBL" id="CAJVCH010537023">
    <property type="protein sequence ID" value="CAG7825630.1"/>
    <property type="molecule type" value="Genomic_DNA"/>
</dbReference>
<proteinExistence type="predicted"/>
<dbReference type="Proteomes" id="UP000708208">
    <property type="component" value="Unassembled WGS sequence"/>
</dbReference>
<comment type="caution">
    <text evidence="2">The sequence shown here is derived from an EMBL/GenBank/DDBJ whole genome shotgun (WGS) entry which is preliminary data.</text>
</comment>
<sequence length="68" mass="7487">MGPRRKTSAGPNHHHHSNSLAKQQDNGRSRSSSLPQSSAPHSGAHDVTSNSRRKNSHRGSYVSEMRFP</sequence>
<evidence type="ECO:0000313" key="3">
    <source>
        <dbReference type="Proteomes" id="UP000708208"/>
    </source>
</evidence>
<protein>
    <submittedName>
        <fullName evidence="2">Uncharacterized protein</fullName>
    </submittedName>
</protein>
<dbReference type="AlphaFoldDB" id="A0A8J2PXH7"/>
<keyword evidence="3" id="KW-1185">Reference proteome</keyword>
<gene>
    <name evidence="2" type="ORF">AFUS01_LOCUS35731</name>
</gene>
<accession>A0A8J2PXH7</accession>
<feature type="region of interest" description="Disordered" evidence="1">
    <location>
        <begin position="1"/>
        <end position="68"/>
    </location>
</feature>
<name>A0A8J2PXH7_9HEXA</name>
<organism evidence="2 3">
    <name type="scientific">Allacma fusca</name>
    <dbReference type="NCBI Taxonomy" id="39272"/>
    <lineage>
        <taxon>Eukaryota</taxon>
        <taxon>Metazoa</taxon>
        <taxon>Ecdysozoa</taxon>
        <taxon>Arthropoda</taxon>
        <taxon>Hexapoda</taxon>
        <taxon>Collembola</taxon>
        <taxon>Symphypleona</taxon>
        <taxon>Sminthuridae</taxon>
        <taxon>Allacma</taxon>
    </lineage>
</organism>
<evidence type="ECO:0000256" key="1">
    <source>
        <dbReference type="SAM" id="MobiDB-lite"/>
    </source>
</evidence>
<evidence type="ECO:0000313" key="2">
    <source>
        <dbReference type="EMBL" id="CAG7825630.1"/>
    </source>
</evidence>
<feature type="compositionally biased region" description="Basic residues" evidence="1">
    <location>
        <begin position="1"/>
        <end position="17"/>
    </location>
</feature>
<reference evidence="2" key="1">
    <citation type="submission" date="2021-06" db="EMBL/GenBank/DDBJ databases">
        <authorList>
            <person name="Hodson N. C."/>
            <person name="Mongue J. A."/>
            <person name="Jaron S. K."/>
        </authorList>
    </citation>
    <scope>NUCLEOTIDE SEQUENCE</scope>
</reference>